<dbReference type="Proteomes" id="UP000681340">
    <property type="component" value="Unassembled WGS sequence"/>
</dbReference>
<organism evidence="1 2">
    <name type="scientific">Actinoplanes auranticolor</name>
    <dbReference type="NCBI Taxonomy" id="47988"/>
    <lineage>
        <taxon>Bacteria</taxon>
        <taxon>Bacillati</taxon>
        <taxon>Actinomycetota</taxon>
        <taxon>Actinomycetes</taxon>
        <taxon>Micromonosporales</taxon>
        <taxon>Micromonosporaceae</taxon>
        <taxon>Actinoplanes</taxon>
    </lineage>
</organism>
<reference evidence="1" key="1">
    <citation type="submission" date="2021-03" db="EMBL/GenBank/DDBJ databases">
        <title>Whole genome shotgun sequence of Actinoplanes auranticolor NBRC 12245.</title>
        <authorList>
            <person name="Komaki H."/>
            <person name="Tamura T."/>
        </authorList>
    </citation>
    <scope>NUCLEOTIDE SEQUENCE</scope>
    <source>
        <strain evidence="1">NBRC 12245</strain>
    </source>
</reference>
<protein>
    <submittedName>
        <fullName evidence="1">Uncharacterized protein</fullName>
    </submittedName>
</protein>
<proteinExistence type="predicted"/>
<evidence type="ECO:0000313" key="1">
    <source>
        <dbReference type="EMBL" id="GIM66020.1"/>
    </source>
</evidence>
<name>A0A919VKA3_9ACTN</name>
<evidence type="ECO:0000313" key="2">
    <source>
        <dbReference type="Proteomes" id="UP000681340"/>
    </source>
</evidence>
<dbReference type="RefSeq" id="WP_212988168.1">
    <property type="nucleotide sequence ID" value="NZ_BAABEA010000009.1"/>
</dbReference>
<comment type="caution">
    <text evidence="1">The sequence shown here is derived from an EMBL/GenBank/DDBJ whole genome shotgun (WGS) entry which is preliminary data.</text>
</comment>
<accession>A0A919VKA3</accession>
<sequence length="270" mass="27337">MTRRAWRLLTWIAVPVVALSLTAVAAAAWWRWDTARQPDVSDAVPAMRRAVADAVVAAGAEAAVAVSGVVRSSRCRINAARAGAVFTARADLYTDPGGEEALITGIAGQLSGTYAVSRGAARSGARPIEATTDRGVRLTVRRISPGWVTVSARTGCSLGTAPGRPSPPPGSSGAAAITAAFAAVGTRPASFVSHQLDCPGGALTTTAAVSEPADSARLAERLSATVPAGARVFASGTSNLVAYRQGAVSMIVAASDDGTTITGQHTTACR</sequence>
<keyword evidence="2" id="KW-1185">Reference proteome</keyword>
<gene>
    <name evidence="1" type="ORF">Aau02nite_21290</name>
</gene>
<dbReference type="EMBL" id="BOQL01000018">
    <property type="protein sequence ID" value="GIM66020.1"/>
    <property type="molecule type" value="Genomic_DNA"/>
</dbReference>
<dbReference type="AlphaFoldDB" id="A0A919VKA3"/>